<evidence type="ECO:0000256" key="1">
    <source>
        <dbReference type="SAM" id="MobiDB-lite"/>
    </source>
</evidence>
<dbReference type="PATRIC" id="fig|943816.4.peg.4678"/>
<dbReference type="AlphaFoldDB" id="A0A1E7K9H9"/>
<gene>
    <name evidence="3" type="ORF">AN217_25465</name>
</gene>
<evidence type="ECO:0000313" key="3">
    <source>
        <dbReference type="EMBL" id="OEV00592.1"/>
    </source>
</evidence>
<dbReference type="EMBL" id="LJGV01000022">
    <property type="protein sequence ID" value="OEV00592.1"/>
    <property type="molecule type" value="Genomic_DNA"/>
</dbReference>
<dbReference type="Proteomes" id="UP000175829">
    <property type="component" value="Unassembled WGS sequence"/>
</dbReference>
<evidence type="ECO:0000256" key="2">
    <source>
        <dbReference type="SAM" id="Phobius"/>
    </source>
</evidence>
<reference evidence="3 4" key="1">
    <citation type="journal article" date="2016" name="Front. Microbiol.">
        <title>Comparative Genomics Analysis of Streptomyces Species Reveals Their Adaptation to the Marine Environment and Their Diversity at the Genomic Level.</title>
        <authorList>
            <person name="Tian X."/>
            <person name="Zhang Z."/>
            <person name="Yang T."/>
            <person name="Chen M."/>
            <person name="Li J."/>
            <person name="Chen F."/>
            <person name="Yang J."/>
            <person name="Li W."/>
            <person name="Zhang B."/>
            <person name="Zhang Z."/>
            <person name="Wu J."/>
            <person name="Zhang C."/>
            <person name="Long L."/>
            <person name="Xiao J."/>
        </authorList>
    </citation>
    <scope>NUCLEOTIDE SEQUENCE [LARGE SCALE GENOMIC DNA]</scope>
    <source>
        <strain evidence="3 4">SCSIO M10379</strain>
    </source>
</reference>
<comment type="caution">
    <text evidence="3">The sequence shown here is derived from an EMBL/GenBank/DDBJ whole genome shotgun (WGS) entry which is preliminary data.</text>
</comment>
<name>A0A1E7K9H9_9ACTN</name>
<organism evidence="3 4">
    <name type="scientific">Streptomyces qinglanensis</name>
    <dbReference type="NCBI Taxonomy" id="943816"/>
    <lineage>
        <taxon>Bacteria</taxon>
        <taxon>Bacillati</taxon>
        <taxon>Actinomycetota</taxon>
        <taxon>Actinomycetes</taxon>
        <taxon>Kitasatosporales</taxon>
        <taxon>Streptomycetaceae</taxon>
        <taxon>Streptomyces</taxon>
    </lineage>
</organism>
<keyword evidence="2" id="KW-1133">Transmembrane helix</keyword>
<evidence type="ECO:0000313" key="4">
    <source>
        <dbReference type="Proteomes" id="UP000175829"/>
    </source>
</evidence>
<sequence length="108" mass="10967">MSPTQTTLVQVLPLAKDLDENKVTPGVLGFVVFALIGAAVWMLMKSMNKHMRRVDFEEPAGTAPAASTAPAAAGATGGTAEGTDADGTDAADARKAEATAPAPSERKG</sequence>
<feature type="transmembrane region" description="Helical" evidence="2">
    <location>
        <begin position="23"/>
        <end position="43"/>
    </location>
</feature>
<keyword evidence="2" id="KW-0472">Membrane</keyword>
<feature type="region of interest" description="Disordered" evidence="1">
    <location>
        <begin position="59"/>
        <end position="108"/>
    </location>
</feature>
<feature type="compositionally biased region" description="Low complexity" evidence="1">
    <location>
        <begin position="59"/>
        <end position="74"/>
    </location>
</feature>
<dbReference type="RefSeq" id="WP_069992945.1">
    <property type="nucleotide sequence ID" value="NZ_LJGV01000022.1"/>
</dbReference>
<keyword evidence="2" id="KW-0812">Transmembrane</keyword>
<protein>
    <recommendedName>
        <fullName evidence="5">Ribosome associated membrane protein RAMP4</fullName>
    </recommendedName>
</protein>
<accession>A0A1E7K9H9</accession>
<evidence type="ECO:0008006" key="5">
    <source>
        <dbReference type="Google" id="ProtNLM"/>
    </source>
</evidence>
<proteinExistence type="predicted"/>